<sequence length="692" mass="76042">MDATPFPAAPGPMSQQVRQHDWSRTPLGPIEHWPEALRISVDTILSSHFPCCLVWGPQRISIYNDGFVPILGNKHEPLGRPFDDIWREAWDSIGPIAERAYQGQATFIEDFPVELDRHGRPEMSYFTFCYSPLRDADGRVLGMLDTVIETTSRVTAERQLRQLTHNLERQVAERTRDRNRLWNLSPDIMLVSRQDLVITAANPATQNILGWSEAELVGSNCLDLVHPDDLADAWAAIHSLVQGEPLRDYASRMRHRDGSYRWINWSSSSGDGFISAIGRDTTEERARADALRQAEEQLRQSQKMEAVGQLTGGLAHDFNNLLAGISGSLELLRLRIAQGRTEDLNRYIDIARSAAERAATLTHRLLAFSRRQALDPRPTDVNQLVATLHELISRTMGPNIEVECVDGPDLWTVLVDPNQLESALLNICINARDAMPNGGRLCIGSNNVVLGAQAAGERGLEPGDYLVLMVSDTGSGMSEDVISRAFEPFFTTKPVGQGTGLGLSMVYGFARQSGGQVRIASTLGQGTSLSLYLPRHHGEAEPTPTPRPVEIPRAEQRTTVLVVDDEAPLRQLMREVLEDLGYQMLEAADGPGALALLAGERAVDLLLADIGLPGGLNGLELARRARLQRPDLKVLFITGYAQNAPFGNEPLPPGMEVMAKPYAIDALANRIRLLLKAPPSGQPPAEAGLRAV</sequence>
<evidence type="ECO:0000256" key="4">
    <source>
        <dbReference type="PROSITE-ProRule" id="PRU00169"/>
    </source>
</evidence>
<evidence type="ECO:0000313" key="10">
    <source>
        <dbReference type="EMBL" id="BBT16488.1"/>
    </source>
</evidence>
<comment type="catalytic activity">
    <reaction evidence="1">
        <text>ATP + protein L-histidine = ADP + protein N-phospho-L-histidine.</text>
        <dbReference type="EC" id="2.7.13.3"/>
    </reaction>
</comment>
<dbReference type="SUPFAM" id="SSF55874">
    <property type="entry name" value="ATPase domain of HSP90 chaperone/DNA topoisomerase II/histidine kinase"/>
    <property type="match status" value="1"/>
</dbReference>
<dbReference type="Pfam" id="PF00072">
    <property type="entry name" value="Response_reg"/>
    <property type="match status" value="1"/>
</dbReference>
<feature type="domain" description="PAC" evidence="9">
    <location>
        <begin position="109"/>
        <end position="162"/>
    </location>
</feature>
<dbReference type="Gene3D" id="1.10.287.130">
    <property type="match status" value="1"/>
</dbReference>
<evidence type="ECO:0000259" key="6">
    <source>
        <dbReference type="PROSITE" id="PS50109"/>
    </source>
</evidence>
<keyword evidence="10" id="KW-0418">Kinase</keyword>
<dbReference type="InterPro" id="IPR036097">
    <property type="entry name" value="HisK_dim/P_sf"/>
</dbReference>
<dbReference type="Gene3D" id="3.30.450.20">
    <property type="entry name" value="PAS domain"/>
    <property type="match status" value="2"/>
</dbReference>
<dbReference type="InterPro" id="IPR013655">
    <property type="entry name" value="PAS_fold_3"/>
</dbReference>
<gene>
    <name evidence="10" type="ORF">WP8S17C03_25370</name>
</gene>
<keyword evidence="3 4" id="KW-0597">Phosphoprotein</keyword>
<feature type="modified residue" description="4-aspartylphosphate" evidence="4">
    <location>
        <position position="609"/>
    </location>
</feature>
<evidence type="ECO:0000259" key="8">
    <source>
        <dbReference type="PROSITE" id="PS50112"/>
    </source>
</evidence>
<feature type="region of interest" description="Disordered" evidence="5">
    <location>
        <begin position="1"/>
        <end position="21"/>
    </location>
</feature>
<dbReference type="Gene3D" id="3.40.50.2300">
    <property type="match status" value="1"/>
</dbReference>
<dbReference type="CDD" id="cd00130">
    <property type="entry name" value="PAS"/>
    <property type="match status" value="1"/>
</dbReference>
<dbReference type="PANTHER" id="PTHR43065:SF42">
    <property type="entry name" value="TWO-COMPONENT SENSOR PPRA"/>
    <property type="match status" value="1"/>
</dbReference>
<dbReference type="SUPFAM" id="SSF52172">
    <property type="entry name" value="CheY-like"/>
    <property type="match status" value="1"/>
</dbReference>
<evidence type="ECO:0000256" key="2">
    <source>
        <dbReference type="ARBA" id="ARBA00012438"/>
    </source>
</evidence>
<dbReference type="CDD" id="cd18161">
    <property type="entry name" value="REC_hyHK_blue-like"/>
    <property type="match status" value="1"/>
</dbReference>
<dbReference type="Gene3D" id="3.30.565.10">
    <property type="entry name" value="Histidine kinase-like ATPase, C-terminal domain"/>
    <property type="match status" value="1"/>
</dbReference>
<dbReference type="SMART" id="SM00091">
    <property type="entry name" value="PAS"/>
    <property type="match status" value="1"/>
</dbReference>
<dbReference type="Proteomes" id="UP000515591">
    <property type="component" value="Chromosome"/>
</dbReference>
<dbReference type="PROSITE" id="PS50109">
    <property type="entry name" value="HIS_KIN"/>
    <property type="match status" value="1"/>
</dbReference>
<evidence type="ECO:0000259" key="7">
    <source>
        <dbReference type="PROSITE" id="PS50110"/>
    </source>
</evidence>
<proteinExistence type="predicted"/>
<feature type="domain" description="Response regulatory" evidence="7">
    <location>
        <begin position="559"/>
        <end position="675"/>
    </location>
</feature>
<feature type="domain" description="Histidine kinase" evidence="6">
    <location>
        <begin position="313"/>
        <end position="537"/>
    </location>
</feature>
<dbReference type="InterPro" id="IPR001789">
    <property type="entry name" value="Sig_transdc_resp-reg_receiver"/>
</dbReference>
<dbReference type="PROSITE" id="PS50112">
    <property type="entry name" value="PAS"/>
    <property type="match status" value="1"/>
</dbReference>
<dbReference type="SMART" id="SM00388">
    <property type="entry name" value="HisKA"/>
    <property type="match status" value="1"/>
</dbReference>
<evidence type="ECO:0000313" key="11">
    <source>
        <dbReference type="Proteomes" id="UP000515591"/>
    </source>
</evidence>
<evidence type="ECO:0000256" key="3">
    <source>
        <dbReference type="ARBA" id="ARBA00022553"/>
    </source>
</evidence>
<dbReference type="SUPFAM" id="SSF55785">
    <property type="entry name" value="PYP-like sensor domain (PAS domain)"/>
    <property type="match status" value="2"/>
</dbReference>
<dbReference type="GO" id="GO:0000155">
    <property type="term" value="F:phosphorelay sensor kinase activity"/>
    <property type="evidence" value="ECO:0007669"/>
    <property type="project" value="InterPro"/>
</dbReference>
<dbReference type="InterPro" id="IPR004358">
    <property type="entry name" value="Sig_transdc_His_kin-like_C"/>
</dbReference>
<feature type="domain" description="PAS" evidence="8">
    <location>
        <begin position="174"/>
        <end position="244"/>
    </location>
</feature>
<dbReference type="InterPro" id="IPR011006">
    <property type="entry name" value="CheY-like_superfamily"/>
</dbReference>
<dbReference type="InterPro" id="IPR035965">
    <property type="entry name" value="PAS-like_dom_sf"/>
</dbReference>
<dbReference type="PROSITE" id="PS50113">
    <property type="entry name" value="PAC"/>
    <property type="match status" value="1"/>
</dbReference>
<accession>A0A6S5RME5</accession>
<dbReference type="AlphaFoldDB" id="A0A6S5RME5"/>
<keyword evidence="10" id="KW-0808">Transferase</keyword>
<dbReference type="PANTHER" id="PTHR43065">
    <property type="entry name" value="SENSOR HISTIDINE KINASE"/>
    <property type="match status" value="1"/>
</dbReference>
<evidence type="ECO:0000259" key="9">
    <source>
        <dbReference type="PROSITE" id="PS50113"/>
    </source>
</evidence>
<dbReference type="SUPFAM" id="SSF47384">
    <property type="entry name" value="Homodimeric domain of signal transducing histidine kinase"/>
    <property type="match status" value="1"/>
</dbReference>
<dbReference type="Pfam" id="PF02518">
    <property type="entry name" value="HATPase_c"/>
    <property type="match status" value="1"/>
</dbReference>
<dbReference type="RefSeq" id="WP_232104282.1">
    <property type="nucleotide sequence ID" value="NZ_AP022213.1"/>
</dbReference>
<reference evidence="10 11" key="1">
    <citation type="submission" date="2019-12" db="EMBL/GenBank/DDBJ databases">
        <title>complete genome sequences of Pseudomonas otitidis str. WP8-S17-CRE-03 isolated from wastewater treatment plant effluent.</title>
        <authorList>
            <person name="Sekizuka T."/>
            <person name="Itokawa K."/>
            <person name="Yatsu K."/>
            <person name="Inamine Y."/>
            <person name="Kuroda M."/>
        </authorList>
    </citation>
    <scope>NUCLEOTIDE SEQUENCE [LARGE SCALE GENOMIC DNA]</scope>
    <source>
        <strain evidence="10 11">WP8-S17-CRE-03</strain>
    </source>
</reference>
<dbReference type="InterPro" id="IPR005467">
    <property type="entry name" value="His_kinase_dom"/>
</dbReference>
<dbReference type="CDD" id="cd00082">
    <property type="entry name" value="HisKA"/>
    <property type="match status" value="1"/>
</dbReference>
<dbReference type="Pfam" id="PF08447">
    <property type="entry name" value="PAS_3"/>
    <property type="match status" value="1"/>
</dbReference>
<organism evidence="10 11">
    <name type="scientific">Metapseudomonas otitidis</name>
    <dbReference type="NCBI Taxonomy" id="319939"/>
    <lineage>
        <taxon>Bacteria</taxon>
        <taxon>Pseudomonadati</taxon>
        <taxon>Pseudomonadota</taxon>
        <taxon>Gammaproteobacteria</taxon>
        <taxon>Pseudomonadales</taxon>
        <taxon>Pseudomonadaceae</taxon>
        <taxon>Metapseudomonas</taxon>
    </lineage>
</organism>
<dbReference type="PROSITE" id="PS50110">
    <property type="entry name" value="RESPONSE_REGULATORY"/>
    <property type="match status" value="1"/>
</dbReference>
<protein>
    <recommendedName>
        <fullName evidence="2">histidine kinase</fullName>
        <ecNumber evidence="2">2.7.13.3</ecNumber>
    </recommendedName>
</protein>
<evidence type="ECO:0000256" key="5">
    <source>
        <dbReference type="SAM" id="MobiDB-lite"/>
    </source>
</evidence>
<dbReference type="InterPro" id="IPR036890">
    <property type="entry name" value="HATPase_C_sf"/>
</dbReference>
<dbReference type="EC" id="2.7.13.3" evidence="2"/>
<dbReference type="SMART" id="SM00387">
    <property type="entry name" value="HATPase_c"/>
    <property type="match status" value="1"/>
</dbReference>
<dbReference type="InterPro" id="IPR003661">
    <property type="entry name" value="HisK_dim/P_dom"/>
</dbReference>
<dbReference type="NCBIfam" id="TIGR00229">
    <property type="entry name" value="sensory_box"/>
    <property type="match status" value="1"/>
</dbReference>
<evidence type="ECO:0000256" key="1">
    <source>
        <dbReference type="ARBA" id="ARBA00000085"/>
    </source>
</evidence>
<dbReference type="InterPro" id="IPR000700">
    <property type="entry name" value="PAS-assoc_C"/>
</dbReference>
<dbReference type="SMART" id="SM00448">
    <property type="entry name" value="REC"/>
    <property type="match status" value="1"/>
</dbReference>
<name>A0A6S5RME5_9GAMM</name>
<dbReference type="InterPro" id="IPR003594">
    <property type="entry name" value="HATPase_dom"/>
</dbReference>
<dbReference type="PRINTS" id="PR00344">
    <property type="entry name" value="BCTRLSENSOR"/>
</dbReference>
<dbReference type="Pfam" id="PF00512">
    <property type="entry name" value="HisKA"/>
    <property type="match status" value="1"/>
</dbReference>
<dbReference type="EMBL" id="AP022213">
    <property type="protein sequence ID" value="BBT16488.1"/>
    <property type="molecule type" value="Genomic_DNA"/>
</dbReference>
<dbReference type="InterPro" id="IPR000014">
    <property type="entry name" value="PAS"/>
</dbReference>